<dbReference type="InterPro" id="IPR026256">
    <property type="entry name" value="TfoX-like_gammaprotbact"/>
</dbReference>
<evidence type="ECO:0000313" key="3">
    <source>
        <dbReference type="EMBL" id="QBQ63647.1"/>
    </source>
</evidence>
<dbReference type="Gene3D" id="3.30.1460.30">
    <property type="entry name" value="YgaC/TfoX-N like chaperone"/>
    <property type="match status" value="1"/>
</dbReference>
<dbReference type="SUPFAM" id="SSF159894">
    <property type="entry name" value="YgaC/TfoX-N like"/>
    <property type="match status" value="1"/>
</dbReference>
<gene>
    <name evidence="3" type="ORF">EXH44_05080</name>
</gene>
<dbReference type="Proteomes" id="UP000294444">
    <property type="component" value="Chromosome"/>
</dbReference>
<dbReference type="Pfam" id="PF04994">
    <property type="entry name" value="TfoX_C"/>
    <property type="match status" value="1"/>
</dbReference>
<evidence type="ECO:0000259" key="2">
    <source>
        <dbReference type="Pfam" id="PF04994"/>
    </source>
</evidence>
<name>A0A4P7CK09_9PAST</name>
<keyword evidence="4" id="KW-1185">Reference proteome</keyword>
<accession>A0A4P7CK09</accession>
<dbReference type="KEGG" id="aio:EXH44_05080"/>
<feature type="domain" description="TfoX N-terminal" evidence="1">
    <location>
        <begin position="13"/>
        <end position="105"/>
    </location>
</feature>
<dbReference type="InterPro" id="IPR007076">
    <property type="entry name" value="TfoX_N"/>
</dbReference>
<dbReference type="PANTHER" id="PTHR36121:SF1">
    <property type="entry name" value="PROTEIN SXY"/>
    <property type="match status" value="1"/>
</dbReference>
<feature type="domain" description="TfoX C-terminal" evidence="2">
    <location>
        <begin position="119"/>
        <end position="196"/>
    </location>
</feature>
<dbReference type="Gene3D" id="1.10.150.20">
    <property type="entry name" value="5' to 3' exonuclease, C-terminal subdomain"/>
    <property type="match status" value="1"/>
</dbReference>
<dbReference type="PANTHER" id="PTHR36121">
    <property type="entry name" value="PROTEIN SXY"/>
    <property type="match status" value="1"/>
</dbReference>
<reference evidence="3 4" key="1">
    <citation type="submission" date="2019-03" db="EMBL/GenBank/DDBJ databases">
        <authorList>
            <person name="Che Y."/>
            <person name="Zhou L."/>
        </authorList>
    </citation>
    <scope>NUCLEOTIDE SEQUENCE [LARGE SCALE GENOMIC DNA]</scope>
    <source>
        <strain evidence="3 4">AIFJ1607</strain>
    </source>
</reference>
<protein>
    <submittedName>
        <fullName evidence="3">TfoX/Sxy family DNA transformation protein</fullName>
    </submittedName>
</protein>
<evidence type="ECO:0000313" key="4">
    <source>
        <dbReference type="Proteomes" id="UP000294444"/>
    </source>
</evidence>
<dbReference type="GO" id="GO:0030420">
    <property type="term" value="P:establishment of competence for transformation"/>
    <property type="evidence" value="ECO:0007669"/>
    <property type="project" value="InterPro"/>
</dbReference>
<dbReference type="InterPro" id="IPR047525">
    <property type="entry name" value="TfoX-like"/>
</dbReference>
<proteinExistence type="predicted"/>
<dbReference type="Pfam" id="PF04993">
    <property type="entry name" value="TfoX_N"/>
    <property type="match status" value="1"/>
</dbReference>
<organism evidence="3 4">
    <name type="scientific">Actinobacillus indolicus</name>
    <dbReference type="NCBI Taxonomy" id="51049"/>
    <lineage>
        <taxon>Bacteria</taxon>
        <taxon>Pseudomonadati</taxon>
        <taxon>Pseudomonadota</taxon>
        <taxon>Gammaproteobacteria</taxon>
        <taxon>Pasteurellales</taxon>
        <taxon>Pasteurellaceae</taxon>
        <taxon>Actinobacillus</taxon>
    </lineage>
</organism>
<dbReference type="InterPro" id="IPR007077">
    <property type="entry name" value="TfoX_C"/>
</dbReference>
<dbReference type="PIRSF" id="PIRSF028788">
    <property type="entry name" value="TfoX_Sxy"/>
    <property type="match status" value="1"/>
</dbReference>
<dbReference type="AlphaFoldDB" id="A0A4P7CK09"/>
<dbReference type="RefSeq" id="WP_162856524.1">
    <property type="nucleotide sequence ID" value="NZ_CP038145.1"/>
</dbReference>
<evidence type="ECO:0000259" key="1">
    <source>
        <dbReference type="Pfam" id="PF04993"/>
    </source>
</evidence>
<dbReference type="EMBL" id="CP038145">
    <property type="protein sequence ID" value="QBQ63647.1"/>
    <property type="molecule type" value="Genomic_DNA"/>
</dbReference>
<sequence>MKYIDKQTQHIRELLYPITGTTRAKTYFSYYGIMKDDVMFALYKNGNFYLYISKDCLTEVTQYPAITLLNDVQYGIYSKSFYRLPEYIIKNLSNYTHWITQSIAEITASKKLQQSKKKQFIRALPNMNIQLERMLKKLDIHSPDELIEQGEIPIFIKLLKLGIDVDQTMLFRLYGAIKHQYIYTLSEQEKQNLLQEANSALYEAGLRKRFKIK</sequence>